<dbReference type="Pfam" id="PF12833">
    <property type="entry name" value="HTH_18"/>
    <property type="match status" value="1"/>
</dbReference>
<dbReference type="AlphaFoldDB" id="A0A4Q9DG85"/>
<dbReference type="SUPFAM" id="SSF52172">
    <property type="entry name" value="CheY-like"/>
    <property type="match status" value="1"/>
</dbReference>
<dbReference type="PROSITE" id="PS00041">
    <property type="entry name" value="HTH_ARAC_FAMILY_1"/>
    <property type="match status" value="1"/>
</dbReference>
<evidence type="ECO:0000256" key="6">
    <source>
        <dbReference type="ARBA" id="ARBA00023125"/>
    </source>
</evidence>
<evidence type="ECO:0000256" key="7">
    <source>
        <dbReference type="ARBA" id="ARBA00023163"/>
    </source>
</evidence>
<accession>A0A4Q9DG85</accession>
<dbReference type="GO" id="GO:0005737">
    <property type="term" value="C:cytoplasm"/>
    <property type="evidence" value="ECO:0007669"/>
    <property type="project" value="UniProtKB-SubCell"/>
</dbReference>
<dbReference type="CDD" id="cd17536">
    <property type="entry name" value="REC_YesN-like"/>
    <property type="match status" value="1"/>
</dbReference>
<comment type="subcellular location">
    <subcellularLocation>
        <location evidence="1">Cytoplasm</location>
    </subcellularLocation>
</comment>
<feature type="domain" description="HTH araC/xylS-type" evidence="9">
    <location>
        <begin position="146"/>
        <end position="248"/>
    </location>
</feature>
<evidence type="ECO:0000256" key="4">
    <source>
        <dbReference type="ARBA" id="ARBA00023012"/>
    </source>
</evidence>
<gene>
    <name evidence="11" type="ORF">EYB31_37945</name>
</gene>
<dbReference type="Gene3D" id="3.40.50.2300">
    <property type="match status" value="1"/>
</dbReference>
<dbReference type="GO" id="GO:0003700">
    <property type="term" value="F:DNA-binding transcription factor activity"/>
    <property type="evidence" value="ECO:0007669"/>
    <property type="project" value="InterPro"/>
</dbReference>
<evidence type="ECO:0000259" key="9">
    <source>
        <dbReference type="PROSITE" id="PS01124"/>
    </source>
</evidence>
<proteinExistence type="predicted"/>
<dbReference type="InterPro" id="IPR011006">
    <property type="entry name" value="CheY-like_superfamily"/>
</dbReference>
<keyword evidence="6" id="KW-0238">DNA-binding</keyword>
<name>A0A4Q9DG85_9BACL</name>
<feature type="modified residue" description="4-aspartylphosphate" evidence="8">
    <location>
        <position position="57"/>
    </location>
</feature>
<dbReference type="SUPFAM" id="SSF46689">
    <property type="entry name" value="Homeodomain-like"/>
    <property type="match status" value="1"/>
</dbReference>
<dbReference type="OrthoDB" id="159632at2"/>
<dbReference type="PROSITE" id="PS01124">
    <property type="entry name" value="HTH_ARAC_FAMILY_2"/>
    <property type="match status" value="1"/>
</dbReference>
<dbReference type="SMART" id="SM00448">
    <property type="entry name" value="REC"/>
    <property type="match status" value="1"/>
</dbReference>
<evidence type="ECO:0000256" key="1">
    <source>
        <dbReference type="ARBA" id="ARBA00004496"/>
    </source>
</evidence>
<sequence length="253" mass="29057">MLKIMIVEDERPIREGLKDVLENVIGNCEVVAEATGGRMALSLLENEAARLDLMITDIRMPEMDGLELIRRIRERYANLAIVILSGFADFGYAKKAITYNVTEYLLKPIDHLELTRVLERIRQDKWPQGTSLSDESRVSPETGEERRIIRVVKEIVQRQMGVEVSLQYVAEQVQLSPQYLSGLFKAETGRNFTDYVLEIRMNKARHLLKETNLKIYEVASYCGYASPKHFNNTFKQVTGKTPNEYRETGIPEN</sequence>
<dbReference type="Pfam" id="PF00072">
    <property type="entry name" value="Response_reg"/>
    <property type="match status" value="1"/>
</dbReference>
<evidence type="ECO:0000259" key="10">
    <source>
        <dbReference type="PROSITE" id="PS50110"/>
    </source>
</evidence>
<feature type="domain" description="Response regulatory" evidence="10">
    <location>
        <begin position="3"/>
        <end position="122"/>
    </location>
</feature>
<evidence type="ECO:0000313" key="12">
    <source>
        <dbReference type="Proteomes" id="UP000293142"/>
    </source>
</evidence>
<evidence type="ECO:0000313" key="11">
    <source>
        <dbReference type="EMBL" id="TBL68484.1"/>
    </source>
</evidence>
<evidence type="ECO:0000256" key="2">
    <source>
        <dbReference type="ARBA" id="ARBA00022490"/>
    </source>
</evidence>
<dbReference type="InterPro" id="IPR018062">
    <property type="entry name" value="HTH_AraC-typ_CS"/>
</dbReference>
<keyword evidence="7" id="KW-0804">Transcription</keyword>
<keyword evidence="5" id="KW-0805">Transcription regulation</keyword>
<dbReference type="InterPro" id="IPR051552">
    <property type="entry name" value="HptR"/>
</dbReference>
<dbReference type="EMBL" id="SIRE01000045">
    <property type="protein sequence ID" value="TBL68484.1"/>
    <property type="molecule type" value="Genomic_DNA"/>
</dbReference>
<dbReference type="PANTHER" id="PTHR42713:SF3">
    <property type="entry name" value="TRANSCRIPTIONAL REGULATORY PROTEIN HPTR"/>
    <property type="match status" value="1"/>
</dbReference>
<dbReference type="RefSeq" id="WP_131018837.1">
    <property type="nucleotide sequence ID" value="NZ_SIRE01000045.1"/>
</dbReference>
<keyword evidence="4" id="KW-0902">Two-component regulatory system</keyword>
<evidence type="ECO:0000256" key="5">
    <source>
        <dbReference type="ARBA" id="ARBA00023015"/>
    </source>
</evidence>
<dbReference type="Gene3D" id="1.10.10.60">
    <property type="entry name" value="Homeodomain-like"/>
    <property type="match status" value="2"/>
</dbReference>
<dbReference type="PRINTS" id="PR00032">
    <property type="entry name" value="HTHARAC"/>
</dbReference>
<dbReference type="InterPro" id="IPR020449">
    <property type="entry name" value="Tscrpt_reg_AraC-type_HTH"/>
</dbReference>
<reference evidence="11 12" key="1">
    <citation type="submission" date="2019-02" db="EMBL/GenBank/DDBJ databases">
        <title>Paenibacillus sp. nov., isolated from surface-sterilized tissue of Thalictrum simplex L.</title>
        <authorList>
            <person name="Tuo L."/>
        </authorList>
    </citation>
    <scope>NUCLEOTIDE SEQUENCE [LARGE SCALE GENOMIC DNA]</scope>
    <source>
        <strain evidence="11 12">N2SHLJ1</strain>
    </source>
</reference>
<protein>
    <submittedName>
        <fullName evidence="11">Response regulator</fullName>
    </submittedName>
</protein>
<dbReference type="InterPro" id="IPR009057">
    <property type="entry name" value="Homeodomain-like_sf"/>
</dbReference>
<dbReference type="InterPro" id="IPR001789">
    <property type="entry name" value="Sig_transdc_resp-reg_receiver"/>
</dbReference>
<organism evidence="11 12">
    <name type="scientific">Paenibacillus thalictri</name>
    <dbReference type="NCBI Taxonomy" id="2527873"/>
    <lineage>
        <taxon>Bacteria</taxon>
        <taxon>Bacillati</taxon>
        <taxon>Bacillota</taxon>
        <taxon>Bacilli</taxon>
        <taxon>Bacillales</taxon>
        <taxon>Paenibacillaceae</taxon>
        <taxon>Paenibacillus</taxon>
    </lineage>
</organism>
<keyword evidence="12" id="KW-1185">Reference proteome</keyword>
<evidence type="ECO:0000256" key="8">
    <source>
        <dbReference type="PROSITE-ProRule" id="PRU00169"/>
    </source>
</evidence>
<dbReference type="InterPro" id="IPR018060">
    <property type="entry name" value="HTH_AraC"/>
</dbReference>
<dbReference type="Proteomes" id="UP000293142">
    <property type="component" value="Unassembled WGS sequence"/>
</dbReference>
<keyword evidence="2" id="KW-0963">Cytoplasm</keyword>
<evidence type="ECO:0000256" key="3">
    <source>
        <dbReference type="ARBA" id="ARBA00022553"/>
    </source>
</evidence>
<dbReference type="PANTHER" id="PTHR42713">
    <property type="entry name" value="HISTIDINE KINASE-RELATED"/>
    <property type="match status" value="1"/>
</dbReference>
<dbReference type="PROSITE" id="PS50110">
    <property type="entry name" value="RESPONSE_REGULATORY"/>
    <property type="match status" value="1"/>
</dbReference>
<keyword evidence="3 8" id="KW-0597">Phosphoprotein</keyword>
<dbReference type="GO" id="GO:0043565">
    <property type="term" value="F:sequence-specific DNA binding"/>
    <property type="evidence" value="ECO:0007669"/>
    <property type="project" value="InterPro"/>
</dbReference>
<dbReference type="SMART" id="SM00342">
    <property type="entry name" value="HTH_ARAC"/>
    <property type="match status" value="1"/>
</dbReference>
<comment type="caution">
    <text evidence="11">The sequence shown here is derived from an EMBL/GenBank/DDBJ whole genome shotgun (WGS) entry which is preliminary data.</text>
</comment>
<dbReference type="GO" id="GO:0000160">
    <property type="term" value="P:phosphorelay signal transduction system"/>
    <property type="evidence" value="ECO:0007669"/>
    <property type="project" value="UniProtKB-KW"/>
</dbReference>